<dbReference type="Pfam" id="PF26466">
    <property type="entry name" value="DNA_primase_lrg_N"/>
    <property type="match status" value="1"/>
</dbReference>
<dbReference type="GO" id="GO:0006269">
    <property type="term" value="P:DNA replication, synthesis of primer"/>
    <property type="evidence" value="ECO:0007669"/>
    <property type="project" value="UniProtKB-KW"/>
</dbReference>
<organism evidence="13 14">
    <name type="scientific">Hydnum rufescens UP504</name>
    <dbReference type="NCBI Taxonomy" id="1448309"/>
    <lineage>
        <taxon>Eukaryota</taxon>
        <taxon>Fungi</taxon>
        <taxon>Dikarya</taxon>
        <taxon>Basidiomycota</taxon>
        <taxon>Agaricomycotina</taxon>
        <taxon>Agaricomycetes</taxon>
        <taxon>Cantharellales</taxon>
        <taxon>Hydnaceae</taxon>
        <taxon>Hydnum</taxon>
    </lineage>
</organism>
<dbReference type="Pfam" id="PF04104">
    <property type="entry name" value="DNA_primase_lrg"/>
    <property type="match status" value="1"/>
</dbReference>
<comment type="similarity">
    <text evidence="1 10">Belongs to the eukaryotic-type primase large subunit family.</text>
</comment>
<evidence type="ECO:0000256" key="2">
    <source>
        <dbReference type="ARBA" id="ARBA00019038"/>
    </source>
</evidence>
<evidence type="ECO:0000256" key="7">
    <source>
        <dbReference type="ARBA" id="ARBA00023004"/>
    </source>
</evidence>
<name>A0A9P6DUZ5_9AGAM</name>
<evidence type="ECO:0000256" key="6">
    <source>
        <dbReference type="ARBA" id="ARBA00022723"/>
    </source>
</evidence>
<evidence type="ECO:0000256" key="8">
    <source>
        <dbReference type="ARBA" id="ARBA00023014"/>
    </source>
</evidence>
<keyword evidence="14" id="KW-1185">Reference proteome</keyword>
<evidence type="ECO:0000256" key="3">
    <source>
        <dbReference type="ARBA" id="ARBA00022485"/>
    </source>
</evidence>
<dbReference type="GO" id="GO:0003677">
    <property type="term" value="F:DNA binding"/>
    <property type="evidence" value="ECO:0007669"/>
    <property type="project" value="UniProtKB-UniRule"/>
</dbReference>
<evidence type="ECO:0000256" key="11">
    <source>
        <dbReference type="PIRSR" id="PIRSR009449-1"/>
    </source>
</evidence>
<dbReference type="OrthoDB" id="421393at2759"/>
<accession>A0A9P6DUZ5</accession>
<comment type="caution">
    <text evidence="13">The sequence shown here is derived from an EMBL/GenBank/DDBJ whole genome shotgun (WGS) entry which is preliminary data.</text>
</comment>
<evidence type="ECO:0000256" key="1">
    <source>
        <dbReference type="ARBA" id="ARBA00010564"/>
    </source>
</evidence>
<gene>
    <name evidence="13" type="ORF">BS47DRAFT_1345766</name>
</gene>
<dbReference type="PIRSF" id="PIRSF009449">
    <property type="entry name" value="DNA_primase_large_subunit"/>
    <property type="match status" value="1"/>
</dbReference>
<dbReference type="InterPro" id="IPR016558">
    <property type="entry name" value="DNA_primase_lsu_euk"/>
</dbReference>
<keyword evidence="6 10" id="KW-0479">Metal-binding</keyword>
<keyword evidence="5 10" id="KW-0235">DNA replication</keyword>
<dbReference type="AlphaFoldDB" id="A0A9P6DUZ5"/>
<keyword evidence="7 10" id="KW-0408">Iron</keyword>
<dbReference type="GO" id="GO:0005658">
    <property type="term" value="C:alpha DNA polymerase:primase complex"/>
    <property type="evidence" value="ECO:0007669"/>
    <property type="project" value="UniProtKB-ARBA"/>
</dbReference>
<feature type="binding site" evidence="11">
    <location>
        <position position="303"/>
    </location>
    <ligand>
        <name>[4Fe-4S] cluster</name>
        <dbReference type="ChEBI" id="CHEBI:49883"/>
    </ligand>
</feature>
<evidence type="ECO:0000256" key="10">
    <source>
        <dbReference type="PIRNR" id="PIRNR009449"/>
    </source>
</evidence>
<keyword evidence="4 10" id="KW-0639">Primosome</keyword>
<dbReference type="Gene3D" id="1.20.930.80">
    <property type="match status" value="1"/>
</dbReference>
<dbReference type="InterPro" id="IPR007238">
    <property type="entry name" value="DNA_primase_lsu_euk/arc"/>
</dbReference>
<sequence>MFNRSTKKEKEKDKEKDGLVATHSPLAYPHRLNFYEEAPGHNITLEQFEMWAIDRLRVLAEIEAARVRNVPDGIKNIVNAQCEKYLMLHPNSDAASVELDTERRKDHVSHFVLRLAFCRSEELRQKFVKAETDLFKVRFLGEGTKDRAAFLASKSFGPSGQPISDDDKRLLKNQLMAATSSIKTDTDFESETFYRVHWTKVTDLVASRRVFIRGGYAYVPSASQSSIVLQAFQSRLTAALEMTARALPSLDEDDRLLPIINHFSQGFLAGIAGEHHGGGENSYGETVTKDMIDDMAKKHFPMCMRNIHNALRRDRQMKHQGRLQYTLFLKVLGLPIEEAILFWRESYANDQKTQDKFNKEYKYNIRHSYGLEGKRANYPARDCRSIITGNPPGANESHGCPFRHFSTSNLQSALSALYGVPSLSQDMSDILNAVEAKQYHVACTRVFELTHDNQGMAEGESVSHPNRYAARSRELEREKLARIQDKTKALTLTESDGAPSEDVSMLAGV</sequence>
<comment type="cofactor">
    <cofactor evidence="10">
        <name>[4Fe-4S] cluster</name>
        <dbReference type="ChEBI" id="CHEBI:49883"/>
    </cofactor>
    <text evidence="10">Binds 1 [4Fe-4S] cluster.</text>
</comment>
<dbReference type="PANTHER" id="PTHR10537">
    <property type="entry name" value="DNA PRIMASE LARGE SUBUNIT"/>
    <property type="match status" value="1"/>
</dbReference>
<feature type="domain" description="DNA primase large subunit C-terminal" evidence="12">
    <location>
        <begin position="294"/>
        <end position="468"/>
    </location>
</feature>
<keyword evidence="8 10" id="KW-0411">Iron-sulfur</keyword>
<evidence type="ECO:0000256" key="5">
    <source>
        <dbReference type="ARBA" id="ARBA00022705"/>
    </source>
</evidence>
<dbReference type="Proteomes" id="UP000886523">
    <property type="component" value="Unassembled WGS sequence"/>
</dbReference>
<dbReference type="InterPro" id="IPR058560">
    <property type="entry name" value="DNA_primase_C"/>
</dbReference>
<dbReference type="EMBL" id="MU128990">
    <property type="protein sequence ID" value="KAF9512153.1"/>
    <property type="molecule type" value="Genomic_DNA"/>
</dbReference>
<keyword evidence="9 10" id="KW-0238">DNA-binding</keyword>
<dbReference type="GO" id="GO:0046872">
    <property type="term" value="F:metal ion binding"/>
    <property type="evidence" value="ECO:0007669"/>
    <property type="project" value="UniProtKB-UniRule"/>
</dbReference>
<keyword evidence="3 10" id="KW-0004">4Fe-4S</keyword>
<dbReference type="FunFam" id="1.20.930.80:FF:000001">
    <property type="entry name" value="DNA primase large subunit"/>
    <property type="match status" value="1"/>
</dbReference>
<dbReference type="GO" id="GO:0051539">
    <property type="term" value="F:4 iron, 4 sulfur cluster binding"/>
    <property type="evidence" value="ECO:0007669"/>
    <property type="project" value="UniProtKB-UniRule"/>
</dbReference>
<dbReference type="GO" id="GO:0006270">
    <property type="term" value="P:DNA replication initiation"/>
    <property type="evidence" value="ECO:0007669"/>
    <property type="project" value="UniProtKB-ARBA"/>
</dbReference>
<feature type="binding site" evidence="11">
    <location>
        <position position="383"/>
    </location>
    <ligand>
        <name>[4Fe-4S] cluster</name>
        <dbReference type="ChEBI" id="CHEBI:49883"/>
    </ligand>
</feature>
<evidence type="ECO:0000313" key="13">
    <source>
        <dbReference type="EMBL" id="KAF9512153.1"/>
    </source>
</evidence>
<evidence type="ECO:0000256" key="4">
    <source>
        <dbReference type="ARBA" id="ARBA00022515"/>
    </source>
</evidence>
<evidence type="ECO:0000313" key="14">
    <source>
        <dbReference type="Proteomes" id="UP000886523"/>
    </source>
</evidence>
<dbReference type="CDD" id="cd07322">
    <property type="entry name" value="PriL_PriS_Eukaryotic"/>
    <property type="match status" value="1"/>
</dbReference>
<evidence type="ECO:0000256" key="9">
    <source>
        <dbReference type="ARBA" id="ARBA00023125"/>
    </source>
</evidence>
<protein>
    <recommendedName>
        <fullName evidence="2 10">DNA primase large subunit</fullName>
    </recommendedName>
</protein>
<proteinExistence type="inferred from homology"/>
<dbReference type="PANTHER" id="PTHR10537:SF3">
    <property type="entry name" value="DNA PRIMASE LARGE SUBUNIT"/>
    <property type="match status" value="1"/>
</dbReference>
<comment type="function">
    <text evidence="10">DNA primase is the polymerase that synthesizes small RNA primers for the Okazaki fragments made during discontinuous DNA replication.</text>
</comment>
<feature type="binding site" evidence="11">
    <location>
        <position position="443"/>
    </location>
    <ligand>
        <name>[4Fe-4S] cluster</name>
        <dbReference type="ChEBI" id="CHEBI:49883"/>
    </ligand>
</feature>
<feature type="binding site" evidence="11">
    <location>
        <position position="400"/>
    </location>
    <ligand>
        <name>[4Fe-4S] cluster</name>
        <dbReference type="ChEBI" id="CHEBI:49883"/>
    </ligand>
</feature>
<reference evidence="13" key="1">
    <citation type="journal article" date="2020" name="Nat. Commun.">
        <title>Large-scale genome sequencing of mycorrhizal fungi provides insights into the early evolution of symbiotic traits.</title>
        <authorList>
            <person name="Miyauchi S."/>
            <person name="Kiss E."/>
            <person name="Kuo A."/>
            <person name="Drula E."/>
            <person name="Kohler A."/>
            <person name="Sanchez-Garcia M."/>
            <person name="Morin E."/>
            <person name="Andreopoulos B."/>
            <person name="Barry K.W."/>
            <person name="Bonito G."/>
            <person name="Buee M."/>
            <person name="Carver A."/>
            <person name="Chen C."/>
            <person name="Cichocki N."/>
            <person name="Clum A."/>
            <person name="Culley D."/>
            <person name="Crous P.W."/>
            <person name="Fauchery L."/>
            <person name="Girlanda M."/>
            <person name="Hayes R.D."/>
            <person name="Keri Z."/>
            <person name="LaButti K."/>
            <person name="Lipzen A."/>
            <person name="Lombard V."/>
            <person name="Magnuson J."/>
            <person name="Maillard F."/>
            <person name="Murat C."/>
            <person name="Nolan M."/>
            <person name="Ohm R.A."/>
            <person name="Pangilinan J."/>
            <person name="Pereira M.F."/>
            <person name="Perotto S."/>
            <person name="Peter M."/>
            <person name="Pfister S."/>
            <person name="Riley R."/>
            <person name="Sitrit Y."/>
            <person name="Stielow J.B."/>
            <person name="Szollosi G."/>
            <person name="Zifcakova L."/>
            <person name="Stursova M."/>
            <person name="Spatafora J.W."/>
            <person name="Tedersoo L."/>
            <person name="Vaario L.M."/>
            <person name="Yamada A."/>
            <person name="Yan M."/>
            <person name="Wang P."/>
            <person name="Xu J."/>
            <person name="Bruns T."/>
            <person name="Baldrian P."/>
            <person name="Vilgalys R."/>
            <person name="Dunand C."/>
            <person name="Henrissat B."/>
            <person name="Grigoriev I.V."/>
            <person name="Hibbett D."/>
            <person name="Nagy L.G."/>
            <person name="Martin F.M."/>
        </authorList>
    </citation>
    <scope>NUCLEOTIDE SEQUENCE</scope>
    <source>
        <strain evidence="13">UP504</strain>
    </source>
</reference>
<evidence type="ECO:0000259" key="12">
    <source>
        <dbReference type="Pfam" id="PF04104"/>
    </source>
</evidence>